<gene>
    <name evidence="1" type="ORF">PMAYCL1PPCAC_27865</name>
</gene>
<proteinExistence type="predicted"/>
<protein>
    <submittedName>
        <fullName evidence="1">Uncharacterized protein</fullName>
    </submittedName>
</protein>
<sequence>QLWPFRPFTREVYNIVKNFNIDRLILDCEGPVRALGLVTSPFFPDLAKACKRLEILSLNHCGSIPTDLYELYKVMTDGSSKLRYFEMELKKGDICEFLERVGIIEKYGVFFSNRNIETFEDPIDMDTSHIHLFDGNMQIWSAEKTGQKGHMVHICRHNSTESLDKAKYGGKLVRVDI</sequence>
<organism evidence="1 2">
    <name type="scientific">Pristionchus mayeri</name>
    <dbReference type="NCBI Taxonomy" id="1317129"/>
    <lineage>
        <taxon>Eukaryota</taxon>
        <taxon>Metazoa</taxon>
        <taxon>Ecdysozoa</taxon>
        <taxon>Nematoda</taxon>
        <taxon>Chromadorea</taxon>
        <taxon>Rhabditida</taxon>
        <taxon>Rhabditina</taxon>
        <taxon>Diplogasteromorpha</taxon>
        <taxon>Diplogasteroidea</taxon>
        <taxon>Neodiplogasteridae</taxon>
        <taxon>Pristionchus</taxon>
    </lineage>
</organism>
<accession>A0AAN5D8N3</accession>
<reference evidence="2" key="1">
    <citation type="submission" date="2022-10" db="EMBL/GenBank/DDBJ databases">
        <title>Genome assembly of Pristionchus species.</title>
        <authorList>
            <person name="Yoshida K."/>
            <person name="Sommer R.J."/>
        </authorList>
    </citation>
    <scope>NUCLEOTIDE SEQUENCE [LARGE SCALE GENOMIC DNA]</scope>
    <source>
        <strain evidence="2">RS5460</strain>
    </source>
</reference>
<comment type="caution">
    <text evidence="1">The sequence shown here is derived from an EMBL/GenBank/DDBJ whole genome shotgun (WGS) entry which is preliminary data.</text>
</comment>
<dbReference type="Proteomes" id="UP001328107">
    <property type="component" value="Unassembled WGS sequence"/>
</dbReference>
<dbReference type="EMBL" id="BTRK01000006">
    <property type="protein sequence ID" value="GMR57670.1"/>
    <property type="molecule type" value="Genomic_DNA"/>
</dbReference>
<feature type="non-terminal residue" evidence="1">
    <location>
        <position position="1"/>
    </location>
</feature>
<name>A0AAN5D8N3_9BILA</name>
<evidence type="ECO:0000313" key="2">
    <source>
        <dbReference type="Proteomes" id="UP001328107"/>
    </source>
</evidence>
<dbReference type="AlphaFoldDB" id="A0AAN5D8N3"/>
<keyword evidence="2" id="KW-1185">Reference proteome</keyword>
<evidence type="ECO:0000313" key="1">
    <source>
        <dbReference type="EMBL" id="GMR57670.1"/>
    </source>
</evidence>